<evidence type="ECO:0000313" key="4">
    <source>
        <dbReference type="Proteomes" id="UP000320717"/>
    </source>
</evidence>
<keyword evidence="4" id="KW-1185">Reference proteome</keyword>
<feature type="transmembrane region" description="Helical" evidence="1">
    <location>
        <begin position="39"/>
        <end position="59"/>
    </location>
</feature>
<evidence type="ECO:0008006" key="6">
    <source>
        <dbReference type="Google" id="ProtNLM"/>
    </source>
</evidence>
<dbReference type="RefSeq" id="WP_146276224.1">
    <property type="nucleotide sequence ID" value="NZ_CP042260.1"/>
</dbReference>
<evidence type="ECO:0000313" key="2">
    <source>
        <dbReference type="EMBL" id="QDY66262.1"/>
    </source>
</evidence>
<name>A0A5B8IJ33_9MICC</name>
<keyword evidence="1" id="KW-0472">Membrane</keyword>
<reference evidence="2 4" key="1">
    <citation type="submission" date="2019-07" db="EMBL/GenBank/DDBJ databases">
        <title>Complete Genome Sequence of drought tolerant Plant Growth-Promoting Rhizobacterium Glutamicibacter halophytocola DR408.</title>
        <authorList>
            <person name="Nishu S.D."/>
            <person name="Lee T.K."/>
        </authorList>
    </citation>
    <scope>NUCLEOTIDE SEQUENCE [LARGE SCALE GENOMIC DNA]</scope>
    <source>
        <strain evidence="2 4">DR408</strain>
    </source>
</reference>
<evidence type="ECO:0000313" key="5">
    <source>
        <dbReference type="Proteomes" id="UP001060018"/>
    </source>
</evidence>
<organism evidence="3 5">
    <name type="scientific">Glutamicibacter halophytocola</name>
    <dbReference type="NCBI Taxonomy" id="1933880"/>
    <lineage>
        <taxon>Bacteria</taxon>
        <taxon>Bacillati</taxon>
        <taxon>Actinomycetota</taxon>
        <taxon>Actinomycetes</taxon>
        <taxon>Micrococcales</taxon>
        <taxon>Micrococcaceae</taxon>
        <taxon>Glutamicibacter</taxon>
    </lineage>
</organism>
<sequence length="75" mass="7747">MPKKSLGLGLVVGGGIIVALFLMFILITPAADAQAMTPMWLGIIWGGLAMCWGLFRLIVGPSSLDHPHGGTDAGS</sequence>
<dbReference type="OrthoDB" id="4953399at2"/>
<gene>
    <name evidence="2" type="ORF">FQA45_08000</name>
    <name evidence="3" type="ORF">NUH22_13815</name>
</gene>
<dbReference type="Proteomes" id="UP000320717">
    <property type="component" value="Chromosome"/>
</dbReference>
<keyword evidence="1" id="KW-1133">Transmembrane helix</keyword>
<accession>A0A5B8IJ33</accession>
<feature type="transmembrane region" description="Helical" evidence="1">
    <location>
        <begin position="6"/>
        <end position="27"/>
    </location>
</feature>
<evidence type="ECO:0000313" key="3">
    <source>
        <dbReference type="EMBL" id="UUX58363.1"/>
    </source>
</evidence>
<dbReference type="EMBL" id="CP042260">
    <property type="protein sequence ID" value="QDY66262.1"/>
    <property type="molecule type" value="Genomic_DNA"/>
</dbReference>
<evidence type="ECO:0000256" key="1">
    <source>
        <dbReference type="SAM" id="Phobius"/>
    </source>
</evidence>
<keyword evidence="1" id="KW-0812">Transmembrane</keyword>
<protein>
    <recommendedName>
        <fullName evidence="6">DUF2530 domain-containing protein</fullName>
    </recommendedName>
</protein>
<dbReference type="Proteomes" id="UP001060018">
    <property type="component" value="Chromosome"/>
</dbReference>
<proteinExistence type="predicted"/>
<dbReference type="EMBL" id="CP102487">
    <property type="protein sequence ID" value="UUX58363.1"/>
    <property type="molecule type" value="Genomic_DNA"/>
</dbReference>
<reference evidence="3" key="2">
    <citation type="journal article" date="2022" name="Pest Manag. Sci.">
        <title>Glutamicibacter halophytocola-mediated host fitness of potato tuber moth on Solanaceae crops.</title>
        <authorList>
            <person name="Wang W."/>
            <person name="Xiao G."/>
            <person name="Du G."/>
            <person name="Chang L."/>
            <person name="Yang Y."/>
            <person name="Ye J."/>
            <person name="Chen B."/>
        </authorList>
    </citation>
    <scope>NUCLEOTIDE SEQUENCE</scope>
    <source>
        <strain evidence="3">S2</strain>
    </source>
</reference>
<dbReference type="AlphaFoldDB" id="A0A5B8IJ33"/>